<keyword evidence="3" id="KW-1185">Reference proteome</keyword>
<feature type="region of interest" description="Disordered" evidence="1">
    <location>
        <begin position="104"/>
        <end position="129"/>
    </location>
</feature>
<dbReference type="EMBL" id="UGQT01000001">
    <property type="protein sequence ID" value="STZ61623.1"/>
    <property type="molecule type" value="Genomic_DNA"/>
</dbReference>
<reference evidence="2 3" key="1">
    <citation type="submission" date="2018-06" db="EMBL/GenBank/DDBJ databases">
        <authorList>
            <consortium name="Pathogen Informatics"/>
            <person name="Doyle S."/>
        </authorList>
    </citation>
    <scope>NUCLEOTIDE SEQUENCE [LARGE SCALE GENOMIC DNA]</scope>
    <source>
        <strain evidence="2 3">NCTC10821</strain>
    </source>
</reference>
<gene>
    <name evidence="2" type="ORF">NCTC10821_05180</name>
</gene>
<accession>A0A378TP42</accession>
<name>A0A378TP42_9MYCO</name>
<evidence type="ECO:0000313" key="2">
    <source>
        <dbReference type="EMBL" id="STZ61623.1"/>
    </source>
</evidence>
<sequence>MVWVAAAVTVVVVAVAAVLIVMRGDDSEPTTDCGVVSSVFAQWNDTVGAAEAAITSGEGGREGTLDLADAESSMASAIREAEGDVDSADIAGYLDQWASGAEQIAQSRRDQVNDPNRSVTDPAPRGYVEGSLSTQTAIASLVSACPEARQPSNT</sequence>
<dbReference type="Proteomes" id="UP000254978">
    <property type="component" value="Unassembled WGS sequence"/>
</dbReference>
<evidence type="ECO:0000313" key="3">
    <source>
        <dbReference type="Proteomes" id="UP000254978"/>
    </source>
</evidence>
<protein>
    <submittedName>
        <fullName evidence="2">Uncharacterized protein</fullName>
    </submittedName>
</protein>
<evidence type="ECO:0000256" key="1">
    <source>
        <dbReference type="SAM" id="MobiDB-lite"/>
    </source>
</evidence>
<dbReference type="AlphaFoldDB" id="A0A378TP42"/>
<proteinExistence type="predicted"/>
<organism evidence="2 3">
    <name type="scientific">Mycolicibacterium tokaiense</name>
    <dbReference type="NCBI Taxonomy" id="39695"/>
    <lineage>
        <taxon>Bacteria</taxon>
        <taxon>Bacillati</taxon>
        <taxon>Actinomycetota</taxon>
        <taxon>Actinomycetes</taxon>
        <taxon>Mycobacteriales</taxon>
        <taxon>Mycobacteriaceae</taxon>
        <taxon>Mycolicibacterium</taxon>
    </lineage>
</organism>